<dbReference type="RefSeq" id="WP_011849928.1">
    <property type="nucleotide sequence ID" value="NC_009073.1"/>
</dbReference>
<protein>
    <submittedName>
        <fullName evidence="1">Uncharacterized protein</fullName>
    </submittedName>
</protein>
<name>A3MVK3_PYRCJ</name>
<dbReference type="GeneID" id="4909892"/>
<dbReference type="eggNOG" id="arCOG05535">
    <property type="taxonomic scope" value="Archaea"/>
</dbReference>
<accession>A3MVK3</accession>
<dbReference type="KEGG" id="pcl:Pcal_1246"/>
<keyword evidence="2" id="KW-1185">Reference proteome</keyword>
<sequence>MTCAERLFLAEVRLRMGCQEGKPLDLGFVQVKPDLDCGGVPVEVECAERAHYGLGQALAYKYAVGKAALVVIAEEVSNPLRNFLAWASQLGIDVYVYVGGEVIQLFYKAPSTQ</sequence>
<dbReference type="STRING" id="410359.Pcal_1246"/>
<organism evidence="1 2">
    <name type="scientific">Pyrobaculum calidifontis (strain DSM 21063 / JCM 11548 / VA1)</name>
    <dbReference type="NCBI Taxonomy" id="410359"/>
    <lineage>
        <taxon>Archaea</taxon>
        <taxon>Thermoproteota</taxon>
        <taxon>Thermoprotei</taxon>
        <taxon>Thermoproteales</taxon>
        <taxon>Thermoproteaceae</taxon>
        <taxon>Pyrobaculum</taxon>
    </lineage>
</organism>
<dbReference type="EMBL" id="CP000561">
    <property type="protein sequence ID" value="ABO08670.1"/>
    <property type="molecule type" value="Genomic_DNA"/>
</dbReference>
<gene>
    <name evidence="1" type="ordered locus">Pcal_1246</name>
</gene>
<evidence type="ECO:0000313" key="2">
    <source>
        <dbReference type="Proteomes" id="UP000001431"/>
    </source>
</evidence>
<dbReference type="OrthoDB" id="24270at2157"/>
<reference evidence="1" key="1">
    <citation type="submission" date="2007-02" db="EMBL/GenBank/DDBJ databases">
        <title>Complete sequence of Pyrobaculum calidifontis JCM 11548.</title>
        <authorList>
            <consortium name="US DOE Joint Genome Institute"/>
            <person name="Copeland A."/>
            <person name="Lucas S."/>
            <person name="Lapidus A."/>
            <person name="Barry K."/>
            <person name="Glavina del Rio T."/>
            <person name="Dalin E."/>
            <person name="Tice H."/>
            <person name="Pitluck S."/>
            <person name="Chain P."/>
            <person name="Malfatti S."/>
            <person name="Shin M."/>
            <person name="Vergez L."/>
            <person name="Schmutz J."/>
            <person name="Larimer F."/>
            <person name="Land M."/>
            <person name="Hauser L."/>
            <person name="Kyrpides N."/>
            <person name="Mikhailova N."/>
            <person name="Cozen A.E."/>
            <person name="Fitz-Gibbon S.T."/>
            <person name="House C.H."/>
            <person name="Saltikov C."/>
            <person name="Lowe T.M."/>
            <person name="Richardson P."/>
        </authorList>
    </citation>
    <scope>NUCLEOTIDE SEQUENCE [LARGE SCALE GENOMIC DNA]</scope>
    <source>
        <strain evidence="1">JCM 11548</strain>
    </source>
</reference>
<dbReference type="AlphaFoldDB" id="A3MVK3"/>
<dbReference type="Proteomes" id="UP000001431">
    <property type="component" value="Chromosome"/>
</dbReference>
<evidence type="ECO:0000313" key="1">
    <source>
        <dbReference type="EMBL" id="ABO08670.1"/>
    </source>
</evidence>
<dbReference type="HOGENOM" id="CLU_168026_0_0_2"/>
<proteinExistence type="predicted"/>